<dbReference type="GO" id="GO:0005509">
    <property type="term" value="F:calcium ion binding"/>
    <property type="evidence" value="ECO:0007669"/>
    <property type="project" value="InterPro"/>
</dbReference>
<dbReference type="AlphaFoldDB" id="A0A7G9L4E9"/>
<protein>
    <submittedName>
        <fullName evidence="9">Calcium-binding protein</fullName>
    </submittedName>
</protein>
<keyword evidence="6" id="KW-0843">Virulence</keyword>
<evidence type="ECO:0000256" key="4">
    <source>
        <dbReference type="ARBA" id="ARBA00022656"/>
    </source>
</evidence>
<evidence type="ECO:0000256" key="3">
    <source>
        <dbReference type="ARBA" id="ARBA00022525"/>
    </source>
</evidence>
<feature type="region of interest" description="Disordered" evidence="8">
    <location>
        <begin position="769"/>
        <end position="817"/>
    </location>
</feature>
<keyword evidence="5" id="KW-0677">Repeat</keyword>
<dbReference type="InterPro" id="IPR003995">
    <property type="entry name" value="RTX_toxin_determinant-A"/>
</dbReference>
<dbReference type="PRINTS" id="PR00313">
    <property type="entry name" value="CABNDNGRPT"/>
</dbReference>
<dbReference type="InterPro" id="IPR001343">
    <property type="entry name" value="Hemolysn_Ca-bd"/>
</dbReference>
<keyword evidence="7" id="KW-0472">Membrane</keyword>
<evidence type="ECO:0000256" key="1">
    <source>
        <dbReference type="ARBA" id="ARBA00004370"/>
    </source>
</evidence>
<dbReference type="InterPro" id="IPR018511">
    <property type="entry name" value="Hemolysin-typ_Ca-bd_CS"/>
</dbReference>
<keyword evidence="4" id="KW-0800">Toxin</keyword>
<dbReference type="PRINTS" id="PR01488">
    <property type="entry name" value="RTXTOXINA"/>
</dbReference>
<dbReference type="InterPro" id="IPR011049">
    <property type="entry name" value="Serralysin-like_metalloprot_C"/>
</dbReference>
<sequence>MPTILYRTTATAGDDFLIQYTGSQVADGLEGDDFILADSFTPFATGTTNSSASPQNTDNYLAWTTMENPFFNDAAIPHTSLYIIADAGQTHYSSVTIGAGQTITVDIDFGSNQLIGTDTDVVVTIYNSSGTLVASSDDGNGTFDLGDEGSNSGVDSFVTFTNESASEEVFTIRFSEYGDQIFEGGETFVANISVTGHPSSGDGGGNDLLHGGLGNDTIAGQWGDDSLYGDDGNDVLIGGTGTDILDGGEGEDRVSYADASSAVDVDLRITSGQNTEGAGTDTLIAIEQVSGSAFGDRLVGNDSNNTLFGSGGDDVLIGGLGNDALNGGYGIDTVDYRSATASISMVGGNVTGGAGSDTLSSIENIIGSNYNDTIEGTSTDNVLRGEDGSDTIRGGLGDDILDGGEGNDTVSYAGLMDGVTVDLNRSGAQDTGGGGVDTLSDFEDITGTFNNDTLIGDDQNNVLDGAIGDDQVLGGGGNDIIYAYLGNDFVDGGDQNDIVYANDGSDVLLGGSGADILYGEAGTDTLFGGADADIISGGIENDTLYGDDGDDILSGDAGADRLYGGADNDTLRGLAGTDTLDGGTGRDRADYSAATGDIYIDLSETDYQYTFSDGYDRLTSIEDVQGSAYNDELVGSSANNELNGGAGNDTLMGAAGDDVLVGGIGVNLLFGGDGRDTASYAGAEVGVSVSLAISEQQTVNITTLDTLSGIENLRGSSHDDALIGDDAINYLYGDTGADSLSGGLGNDRLYGEAGIDTLNGGGGDDVLDGGFDNDTMNGGAGNDRISDGRGNNTLNGGDGDDELTAGGGEDLLNGDDGNDLAFGGNGIDTLNGGAGDDHLRAGNDDDTLNGQADNDRLVAGNGNDGLHGGTGNDLLYGDAGNDTLNGSDGADQLYGGENSDTLTGGTGVDRFRLDSLIGRDTITDFSVVDDFLMLDAATFTAFTANGTLNASMLRLGGSAADANDYLIYDQATGRIFYDADANGAGAQQLIATVTVGTALTSADIVIYGATASTAMAPASAPGPVAMELPVIEPLNARHEITAAEPVRTPWFDQEPLDYLLL</sequence>
<dbReference type="Gene3D" id="2.150.10.10">
    <property type="entry name" value="Serralysin-like metalloprotease, C-terminal"/>
    <property type="match status" value="9"/>
</dbReference>
<evidence type="ECO:0000256" key="5">
    <source>
        <dbReference type="ARBA" id="ARBA00022737"/>
    </source>
</evidence>
<keyword evidence="3" id="KW-0964">Secreted</keyword>
<organism evidence="9 10">
    <name type="scientific">Sphingomonas sabuli</name>
    <dbReference type="NCBI Taxonomy" id="2764186"/>
    <lineage>
        <taxon>Bacteria</taxon>
        <taxon>Pseudomonadati</taxon>
        <taxon>Pseudomonadota</taxon>
        <taxon>Alphaproteobacteria</taxon>
        <taxon>Sphingomonadales</taxon>
        <taxon>Sphingomonadaceae</taxon>
        <taxon>Sphingomonas</taxon>
    </lineage>
</organism>
<reference evidence="9 10" key="1">
    <citation type="submission" date="2020-08" db="EMBL/GenBank/DDBJ databases">
        <title>Sphingomonas sp. sand1-3 16S ribosomal RNA gene Genome sequencing and assembly.</title>
        <authorList>
            <person name="Kang M."/>
        </authorList>
    </citation>
    <scope>NUCLEOTIDE SEQUENCE [LARGE SCALE GENOMIC DNA]</scope>
    <source>
        <strain evidence="10">sand1-3</strain>
    </source>
</reference>
<name>A0A7G9L4E9_9SPHN</name>
<dbReference type="PANTHER" id="PTHR38340">
    <property type="entry name" value="S-LAYER PROTEIN"/>
    <property type="match status" value="1"/>
</dbReference>
<dbReference type="PANTHER" id="PTHR38340:SF1">
    <property type="entry name" value="S-LAYER PROTEIN"/>
    <property type="match status" value="1"/>
</dbReference>
<dbReference type="Pfam" id="PF00353">
    <property type="entry name" value="HemolysinCabind"/>
    <property type="match status" value="12"/>
</dbReference>
<dbReference type="InterPro" id="IPR050557">
    <property type="entry name" value="RTX_toxin/Mannuronan_C5-epim"/>
</dbReference>
<dbReference type="GO" id="GO:0090729">
    <property type="term" value="F:toxin activity"/>
    <property type="evidence" value="ECO:0007669"/>
    <property type="project" value="UniProtKB-KW"/>
</dbReference>
<evidence type="ECO:0000313" key="9">
    <source>
        <dbReference type="EMBL" id="QNM83498.1"/>
    </source>
</evidence>
<feature type="region of interest" description="Disordered" evidence="8">
    <location>
        <begin position="836"/>
        <end position="864"/>
    </location>
</feature>
<dbReference type="GO" id="GO:0005576">
    <property type="term" value="C:extracellular region"/>
    <property type="evidence" value="ECO:0007669"/>
    <property type="project" value="UniProtKB-SubCell"/>
</dbReference>
<comment type="subcellular location">
    <subcellularLocation>
        <location evidence="1">Membrane</location>
    </subcellularLocation>
    <subcellularLocation>
        <location evidence="2">Secreted</location>
    </subcellularLocation>
</comment>
<dbReference type="SUPFAM" id="SSF51120">
    <property type="entry name" value="beta-Roll"/>
    <property type="match status" value="7"/>
</dbReference>
<dbReference type="KEGG" id="ssau:H8M03_03970"/>
<dbReference type="RefSeq" id="WP_187480453.1">
    <property type="nucleotide sequence ID" value="NZ_CP060697.1"/>
</dbReference>
<accession>A0A7G9L4E9</accession>
<evidence type="ECO:0000256" key="6">
    <source>
        <dbReference type="ARBA" id="ARBA00023026"/>
    </source>
</evidence>
<keyword evidence="10" id="KW-1185">Reference proteome</keyword>
<evidence type="ECO:0000256" key="2">
    <source>
        <dbReference type="ARBA" id="ARBA00004613"/>
    </source>
</evidence>
<gene>
    <name evidence="9" type="ORF">H8M03_03970</name>
</gene>
<evidence type="ECO:0000256" key="7">
    <source>
        <dbReference type="ARBA" id="ARBA00023136"/>
    </source>
</evidence>
<evidence type="ECO:0000256" key="8">
    <source>
        <dbReference type="SAM" id="MobiDB-lite"/>
    </source>
</evidence>
<evidence type="ECO:0000313" key="10">
    <source>
        <dbReference type="Proteomes" id="UP000515861"/>
    </source>
</evidence>
<dbReference type="PROSITE" id="PS00330">
    <property type="entry name" value="HEMOLYSIN_CALCIUM"/>
    <property type="match status" value="10"/>
</dbReference>
<dbReference type="Proteomes" id="UP000515861">
    <property type="component" value="Chromosome"/>
</dbReference>
<dbReference type="GO" id="GO:0016020">
    <property type="term" value="C:membrane"/>
    <property type="evidence" value="ECO:0007669"/>
    <property type="project" value="UniProtKB-SubCell"/>
</dbReference>
<proteinExistence type="predicted"/>
<dbReference type="EMBL" id="CP060697">
    <property type="protein sequence ID" value="QNM83498.1"/>
    <property type="molecule type" value="Genomic_DNA"/>
</dbReference>